<evidence type="ECO:0000313" key="1">
    <source>
        <dbReference type="EMBL" id="ATL48983.1"/>
    </source>
</evidence>
<keyword evidence="2" id="KW-1185">Reference proteome</keyword>
<organism evidence="1 2">
    <name type="scientific">Chitinophaga caeni</name>
    <dbReference type="NCBI Taxonomy" id="2029983"/>
    <lineage>
        <taxon>Bacteria</taxon>
        <taxon>Pseudomonadati</taxon>
        <taxon>Bacteroidota</taxon>
        <taxon>Chitinophagia</taxon>
        <taxon>Chitinophagales</taxon>
        <taxon>Chitinophagaceae</taxon>
        <taxon>Chitinophaga</taxon>
    </lineage>
</organism>
<gene>
    <name evidence="1" type="ORF">COR50_18405</name>
</gene>
<proteinExistence type="predicted"/>
<dbReference type="KEGG" id="cbae:COR50_18405"/>
<name>A0A291QYP1_9BACT</name>
<evidence type="ECO:0000313" key="2">
    <source>
        <dbReference type="Proteomes" id="UP000220133"/>
    </source>
</evidence>
<dbReference type="RefSeq" id="WP_098195351.1">
    <property type="nucleotide sequence ID" value="NZ_CP023777.1"/>
</dbReference>
<reference evidence="1 2" key="1">
    <citation type="submission" date="2017-10" db="EMBL/GenBank/DDBJ databases">
        <title>Paenichitinophaga pekingensis gen. nov., sp. nov., isolated from activated sludge.</title>
        <authorList>
            <person name="Jin D."/>
            <person name="Kong X."/>
            <person name="Deng Y."/>
            <person name="Bai Z."/>
        </authorList>
    </citation>
    <scope>NUCLEOTIDE SEQUENCE [LARGE SCALE GENOMIC DNA]</scope>
    <source>
        <strain evidence="1 2">13</strain>
    </source>
</reference>
<dbReference type="OrthoDB" id="655382at2"/>
<sequence>MFDSRGALYNGPAYNSYYDPQIYDNKHPFMGTGEFVYGCVVYDGRSYEDVLMQYDMVQDECIVAYRDERAKITLRKNLVSEFNIDGKRFVNVPAAPGLKAGYYQEIYSGNSRILARYQKNYRSRVPYGNRVWSFIDDVPVTYFLYYGGTYRSFEDEITLFRALKERKKDLRKFIDDRAISINLDPIYSFILIGKYLDGFFGDAENVNGQ</sequence>
<dbReference type="AlphaFoldDB" id="A0A291QYP1"/>
<accession>A0A291QYP1</accession>
<dbReference type="EMBL" id="CP023777">
    <property type="protein sequence ID" value="ATL48983.1"/>
    <property type="molecule type" value="Genomic_DNA"/>
</dbReference>
<protein>
    <submittedName>
        <fullName evidence="1">Uncharacterized protein</fullName>
    </submittedName>
</protein>
<dbReference type="Proteomes" id="UP000220133">
    <property type="component" value="Chromosome"/>
</dbReference>